<organism evidence="1 2">
    <name type="scientific">Natrialba chahannaoensis JCM 10990</name>
    <dbReference type="NCBI Taxonomy" id="1227492"/>
    <lineage>
        <taxon>Archaea</taxon>
        <taxon>Methanobacteriati</taxon>
        <taxon>Methanobacteriota</taxon>
        <taxon>Stenosarchaea group</taxon>
        <taxon>Halobacteria</taxon>
        <taxon>Halobacteriales</taxon>
        <taxon>Natrialbaceae</taxon>
        <taxon>Natrialba</taxon>
    </lineage>
</organism>
<protein>
    <recommendedName>
        <fullName evidence="3">DUF2332 domain-containing protein</fullName>
    </recommendedName>
</protein>
<reference evidence="1 2" key="1">
    <citation type="journal article" date="2014" name="PLoS Genet.">
        <title>Phylogenetically driven sequencing of extremely halophilic archaea reveals strategies for static and dynamic osmo-response.</title>
        <authorList>
            <person name="Becker E.A."/>
            <person name="Seitzer P.M."/>
            <person name="Tritt A."/>
            <person name="Larsen D."/>
            <person name="Krusor M."/>
            <person name="Yao A.I."/>
            <person name="Wu D."/>
            <person name="Madern D."/>
            <person name="Eisen J.A."/>
            <person name="Darling A.E."/>
            <person name="Facciotti M.T."/>
        </authorList>
    </citation>
    <scope>NUCLEOTIDE SEQUENCE [LARGE SCALE GENOMIC DNA]</scope>
    <source>
        <strain evidence="1 2">JCM 10990</strain>
    </source>
</reference>
<dbReference type="Pfam" id="PF10094">
    <property type="entry name" value="DUF2332"/>
    <property type="match status" value="1"/>
</dbReference>
<dbReference type="InterPro" id="IPR011200">
    <property type="entry name" value="UCP012608"/>
</dbReference>
<keyword evidence="2" id="KW-1185">Reference proteome</keyword>
<dbReference type="STRING" id="1227492.C482_01881"/>
<dbReference type="OrthoDB" id="199796at2157"/>
<gene>
    <name evidence="1" type="ORF">C482_01881</name>
</gene>
<dbReference type="RefSeq" id="WP_006165647.1">
    <property type="nucleotide sequence ID" value="NZ_AOIN01000014.1"/>
</dbReference>
<dbReference type="AlphaFoldDB" id="M0B525"/>
<sequence>MDTATAFERYAAWVSETSPLYATITAAVADDSRLLEIAAKAREDQPEPELLLAAVHSLLLDGADHPLAGLYRSCGGDYSGSDVDPVPAFRDFCLENEDQLRSLIATRRCQTNAIGRSAMLALAFEHVARTTEQRSLAQIEIGASAGLNLNWDRYQYDMSDAGRFGNPDSPVTISTTVRGDSRPPLAQELPNVAHRCGIDLNTLDVADEADARWLHALIPPAQHRRHERLETALDIARENQPPLREGDVLDELPHQLSEAPANAELVVFSTHVLYQLDDETIAALRELLSDHSSERRVRWLSIDPNEGLGTPTYRLVTFSDGEATETQLAQFESYGEWIQWKANTTEHA</sequence>
<dbReference type="EMBL" id="AOIN01000014">
    <property type="protein sequence ID" value="ELZ05622.1"/>
    <property type="molecule type" value="Genomic_DNA"/>
</dbReference>
<name>M0B525_9EURY</name>
<evidence type="ECO:0000313" key="2">
    <source>
        <dbReference type="Proteomes" id="UP000011693"/>
    </source>
</evidence>
<evidence type="ECO:0000313" key="1">
    <source>
        <dbReference type="EMBL" id="ELZ05622.1"/>
    </source>
</evidence>
<dbReference type="PATRIC" id="fig|1227492.4.peg.367"/>
<evidence type="ECO:0008006" key="3">
    <source>
        <dbReference type="Google" id="ProtNLM"/>
    </source>
</evidence>
<proteinExistence type="predicted"/>
<dbReference type="Proteomes" id="UP000011693">
    <property type="component" value="Unassembled WGS sequence"/>
</dbReference>
<comment type="caution">
    <text evidence="1">The sequence shown here is derived from an EMBL/GenBank/DDBJ whole genome shotgun (WGS) entry which is preliminary data.</text>
</comment>
<accession>M0B525</accession>